<evidence type="ECO:0000313" key="2">
    <source>
        <dbReference type="Proteomes" id="UP001054252"/>
    </source>
</evidence>
<sequence length="197" mass="22220">MASWLQARPELNCHKDELKQLSSSEVYLIQVDLGMDYHEDELKQLSSSEVYLIQVHLGMGCHEDELKQLSSSNVVYLIQGRLPHLGSFASSEVVHLGLGCHEDELKHRLSSFEVVYLIRGSSPDYHKDEIKQLSSSEFTSEWVSMRISSSNGVHPKFTSSKGVHLGMGYHEDELNQVYELVEVPKSAHEVPIVKVQG</sequence>
<proteinExistence type="predicted"/>
<reference evidence="1 2" key="1">
    <citation type="journal article" date="2021" name="Commun. Biol.">
        <title>The genome of Shorea leprosula (Dipterocarpaceae) highlights the ecological relevance of drought in aseasonal tropical rainforests.</title>
        <authorList>
            <person name="Ng K.K.S."/>
            <person name="Kobayashi M.J."/>
            <person name="Fawcett J.A."/>
            <person name="Hatakeyama M."/>
            <person name="Paape T."/>
            <person name="Ng C.H."/>
            <person name="Ang C.C."/>
            <person name="Tnah L.H."/>
            <person name="Lee C.T."/>
            <person name="Nishiyama T."/>
            <person name="Sese J."/>
            <person name="O'Brien M.J."/>
            <person name="Copetti D."/>
            <person name="Mohd Noor M.I."/>
            <person name="Ong R.C."/>
            <person name="Putra M."/>
            <person name="Sireger I.Z."/>
            <person name="Indrioko S."/>
            <person name="Kosugi Y."/>
            <person name="Izuno A."/>
            <person name="Isagi Y."/>
            <person name="Lee S.L."/>
            <person name="Shimizu K.K."/>
        </authorList>
    </citation>
    <scope>NUCLEOTIDE SEQUENCE [LARGE SCALE GENOMIC DNA]</scope>
    <source>
        <strain evidence="1">214</strain>
    </source>
</reference>
<evidence type="ECO:0000313" key="1">
    <source>
        <dbReference type="EMBL" id="GKV38400.1"/>
    </source>
</evidence>
<accession>A0AAV5LMQ4</accession>
<dbReference type="Proteomes" id="UP001054252">
    <property type="component" value="Unassembled WGS sequence"/>
</dbReference>
<name>A0AAV5LMQ4_9ROSI</name>
<dbReference type="AlphaFoldDB" id="A0AAV5LMQ4"/>
<comment type="caution">
    <text evidence="1">The sequence shown here is derived from an EMBL/GenBank/DDBJ whole genome shotgun (WGS) entry which is preliminary data.</text>
</comment>
<protein>
    <submittedName>
        <fullName evidence="1">Uncharacterized protein</fullName>
    </submittedName>
</protein>
<dbReference type="EMBL" id="BPVZ01000128">
    <property type="protein sequence ID" value="GKV38400.1"/>
    <property type="molecule type" value="Genomic_DNA"/>
</dbReference>
<organism evidence="1 2">
    <name type="scientific">Rubroshorea leprosula</name>
    <dbReference type="NCBI Taxonomy" id="152421"/>
    <lineage>
        <taxon>Eukaryota</taxon>
        <taxon>Viridiplantae</taxon>
        <taxon>Streptophyta</taxon>
        <taxon>Embryophyta</taxon>
        <taxon>Tracheophyta</taxon>
        <taxon>Spermatophyta</taxon>
        <taxon>Magnoliopsida</taxon>
        <taxon>eudicotyledons</taxon>
        <taxon>Gunneridae</taxon>
        <taxon>Pentapetalae</taxon>
        <taxon>rosids</taxon>
        <taxon>malvids</taxon>
        <taxon>Malvales</taxon>
        <taxon>Dipterocarpaceae</taxon>
        <taxon>Rubroshorea</taxon>
    </lineage>
</organism>
<gene>
    <name evidence="1" type="ORF">SLEP1_g46315</name>
</gene>
<keyword evidence="2" id="KW-1185">Reference proteome</keyword>